<keyword evidence="3" id="KW-1185">Reference proteome</keyword>
<proteinExistence type="predicted"/>
<evidence type="ECO:0000313" key="3">
    <source>
        <dbReference type="Proteomes" id="UP000254866"/>
    </source>
</evidence>
<dbReference type="EMBL" id="NPIC01000001">
    <property type="protein sequence ID" value="RDL41055.1"/>
    <property type="molecule type" value="Genomic_DNA"/>
</dbReference>
<name>A0A370TZW0_9HELO</name>
<dbReference type="RefSeq" id="XP_031873711.1">
    <property type="nucleotide sequence ID" value="XM_032009657.1"/>
</dbReference>
<sequence length="198" mass="20894">MHPAKHAESVPDAASSDPQGPKAAGTRHGGETPSRGAKPVSALRRISISAGGGSGLMGISEMISRLGISSAGSVTLFPHPPACLRAFCQSTTLRTYDYCTYEDCDDSVAGRADEIVSRVPVVHLRSSRTDTPEFFVLWYAISYPPNNPDSCLEALTPGGKGAGNLSQICRSSAKDVCPHRYPGEGTLSDHLRAVDNPI</sequence>
<accession>A0A370TZW0</accession>
<dbReference type="GeneID" id="43593883"/>
<dbReference type="AlphaFoldDB" id="A0A370TZW0"/>
<organism evidence="2 3">
    <name type="scientific">Venustampulla echinocandica</name>
    <dbReference type="NCBI Taxonomy" id="2656787"/>
    <lineage>
        <taxon>Eukaryota</taxon>
        <taxon>Fungi</taxon>
        <taxon>Dikarya</taxon>
        <taxon>Ascomycota</taxon>
        <taxon>Pezizomycotina</taxon>
        <taxon>Leotiomycetes</taxon>
        <taxon>Helotiales</taxon>
        <taxon>Pleuroascaceae</taxon>
        <taxon>Venustampulla</taxon>
    </lineage>
</organism>
<feature type="region of interest" description="Disordered" evidence="1">
    <location>
        <begin position="1"/>
        <end position="42"/>
    </location>
</feature>
<evidence type="ECO:0000313" key="2">
    <source>
        <dbReference type="EMBL" id="RDL41055.1"/>
    </source>
</evidence>
<reference evidence="2 3" key="1">
    <citation type="journal article" date="2018" name="IMA Fungus">
        <title>IMA Genome-F 9: Draft genome sequence of Annulohypoxylon stygium, Aspergillus mulundensis, Berkeleyomyces basicola (syn. Thielaviopsis basicola), Ceratocystis smalleyi, two Cercospora beticola strains, Coleophoma cylindrospora, Fusarium fracticaudum, Phialophora cf. hyalina, and Morchella septimelata.</title>
        <authorList>
            <person name="Wingfield B.D."/>
            <person name="Bills G.F."/>
            <person name="Dong Y."/>
            <person name="Huang W."/>
            <person name="Nel W.J."/>
            <person name="Swalarsk-Parry B.S."/>
            <person name="Vaghefi N."/>
            <person name="Wilken P.M."/>
            <person name="An Z."/>
            <person name="de Beer Z.W."/>
            <person name="De Vos L."/>
            <person name="Chen L."/>
            <person name="Duong T.A."/>
            <person name="Gao Y."/>
            <person name="Hammerbacher A."/>
            <person name="Kikkert J.R."/>
            <person name="Li Y."/>
            <person name="Li H."/>
            <person name="Li K."/>
            <person name="Li Q."/>
            <person name="Liu X."/>
            <person name="Ma X."/>
            <person name="Naidoo K."/>
            <person name="Pethybridge S.J."/>
            <person name="Sun J."/>
            <person name="Steenkamp E.T."/>
            <person name="van der Nest M.A."/>
            <person name="van Wyk S."/>
            <person name="Wingfield M.J."/>
            <person name="Xiong C."/>
            <person name="Yue Q."/>
            <person name="Zhang X."/>
        </authorList>
    </citation>
    <scope>NUCLEOTIDE SEQUENCE [LARGE SCALE GENOMIC DNA]</scope>
    <source>
        <strain evidence="2 3">BP 5553</strain>
    </source>
</reference>
<dbReference type="Proteomes" id="UP000254866">
    <property type="component" value="Unassembled WGS sequence"/>
</dbReference>
<evidence type="ECO:0000256" key="1">
    <source>
        <dbReference type="SAM" id="MobiDB-lite"/>
    </source>
</evidence>
<gene>
    <name evidence="2" type="ORF">BP5553_01034</name>
</gene>
<comment type="caution">
    <text evidence="2">The sequence shown here is derived from an EMBL/GenBank/DDBJ whole genome shotgun (WGS) entry which is preliminary data.</text>
</comment>
<protein>
    <submittedName>
        <fullName evidence="2">Uncharacterized protein</fullName>
    </submittedName>
</protein>